<evidence type="ECO:0000313" key="5">
    <source>
        <dbReference type="Proteomes" id="UP000646911"/>
    </source>
</evidence>
<dbReference type="InterPro" id="IPR011990">
    <property type="entry name" value="TPR-like_helical_dom_sf"/>
</dbReference>
<evidence type="ECO:0000313" key="4">
    <source>
        <dbReference type="EMBL" id="MBC3911482.1"/>
    </source>
</evidence>
<dbReference type="Gene3D" id="1.25.40.10">
    <property type="entry name" value="Tetratricopeptide repeat domain"/>
    <property type="match status" value="1"/>
</dbReference>
<feature type="compositionally biased region" description="Pro residues" evidence="2">
    <location>
        <begin position="134"/>
        <end position="143"/>
    </location>
</feature>
<keyword evidence="3" id="KW-0732">Signal</keyword>
<evidence type="ECO:0000256" key="1">
    <source>
        <dbReference type="PROSITE-ProRule" id="PRU00339"/>
    </source>
</evidence>
<feature type="chain" id="PRO_5045440272" evidence="3">
    <location>
        <begin position="27"/>
        <end position="143"/>
    </location>
</feature>
<organism evidence="4 5">
    <name type="scientific">Undibacterium umbellatum</name>
    <dbReference type="NCBI Taxonomy" id="2762300"/>
    <lineage>
        <taxon>Bacteria</taxon>
        <taxon>Pseudomonadati</taxon>
        <taxon>Pseudomonadota</taxon>
        <taxon>Betaproteobacteria</taxon>
        <taxon>Burkholderiales</taxon>
        <taxon>Oxalobacteraceae</taxon>
        <taxon>Undibacterium</taxon>
    </lineage>
</organism>
<dbReference type="PROSITE" id="PS50005">
    <property type="entry name" value="TPR"/>
    <property type="match status" value="1"/>
</dbReference>
<keyword evidence="1" id="KW-0802">TPR repeat</keyword>
<dbReference type="SUPFAM" id="SSF48452">
    <property type="entry name" value="TPR-like"/>
    <property type="match status" value="1"/>
</dbReference>
<proteinExistence type="predicted"/>
<feature type="signal peptide" evidence="3">
    <location>
        <begin position="1"/>
        <end position="26"/>
    </location>
</feature>
<sequence length="143" mass="15293">MKVMRSIVKFVSACALVLGASTSAHAQDPNVEGRNLLAEGNNSAASKKFAEAAKINPFDASALNNQAVALAAQGDNEKALNLLERASRLAPNRTDIAANLNELRNWMNRNTPQVTAVQRKAPVPGAYPNQGDVPPEPPPLWKK</sequence>
<dbReference type="Pfam" id="PF13432">
    <property type="entry name" value="TPR_16"/>
    <property type="match status" value="1"/>
</dbReference>
<feature type="repeat" description="TPR" evidence="1">
    <location>
        <begin position="60"/>
        <end position="93"/>
    </location>
</feature>
<gene>
    <name evidence="4" type="ORF">H8L47_28355</name>
</gene>
<keyword evidence="5" id="KW-1185">Reference proteome</keyword>
<name>A0ABR6ZID3_9BURK</name>
<evidence type="ECO:0000256" key="3">
    <source>
        <dbReference type="SAM" id="SignalP"/>
    </source>
</evidence>
<dbReference type="Proteomes" id="UP000646911">
    <property type="component" value="Unassembled WGS sequence"/>
</dbReference>
<feature type="region of interest" description="Disordered" evidence="2">
    <location>
        <begin position="121"/>
        <end position="143"/>
    </location>
</feature>
<dbReference type="SMART" id="SM00028">
    <property type="entry name" value="TPR"/>
    <property type="match status" value="1"/>
</dbReference>
<comment type="caution">
    <text evidence="4">The sequence shown here is derived from an EMBL/GenBank/DDBJ whole genome shotgun (WGS) entry which is preliminary data.</text>
</comment>
<evidence type="ECO:0000256" key="2">
    <source>
        <dbReference type="SAM" id="MobiDB-lite"/>
    </source>
</evidence>
<reference evidence="4 5" key="1">
    <citation type="submission" date="2020-08" db="EMBL/GenBank/DDBJ databases">
        <title>Novel species isolated from subtropical streams in China.</title>
        <authorList>
            <person name="Lu H."/>
        </authorList>
    </citation>
    <scope>NUCLEOTIDE SEQUENCE [LARGE SCALE GENOMIC DNA]</scope>
    <source>
        <strain evidence="4 5">NL8W</strain>
    </source>
</reference>
<dbReference type="InterPro" id="IPR019734">
    <property type="entry name" value="TPR_rpt"/>
</dbReference>
<protein>
    <submittedName>
        <fullName evidence="4">Tetratricopeptide repeat protein</fullName>
    </submittedName>
</protein>
<accession>A0ABR6ZID3</accession>
<dbReference type="EMBL" id="JACOFX010000037">
    <property type="protein sequence ID" value="MBC3911482.1"/>
    <property type="molecule type" value="Genomic_DNA"/>
</dbReference>